<evidence type="ECO:0000256" key="14">
    <source>
        <dbReference type="ARBA" id="ARBA00025592"/>
    </source>
</evidence>
<dbReference type="PANTHER" id="PTHR22854">
    <property type="entry name" value="TRYPTOPHAN BIOSYNTHESIS PROTEIN"/>
    <property type="match status" value="1"/>
</dbReference>
<evidence type="ECO:0000256" key="9">
    <source>
        <dbReference type="ARBA" id="ARBA00022822"/>
    </source>
</evidence>
<dbReference type="Pfam" id="PF00697">
    <property type="entry name" value="PRAI"/>
    <property type="match status" value="1"/>
</dbReference>
<evidence type="ECO:0000256" key="12">
    <source>
        <dbReference type="ARBA" id="ARBA00023239"/>
    </source>
</evidence>
<keyword evidence="7 15" id="KW-0028">Amino-acid biosynthesis</keyword>
<dbReference type="CDD" id="cd00331">
    <property type="entry name" value="IGPS"/>
    <property type="match status" value="1"/>
</dbReference>
<dbReference type="InterPro" id="IPR001240">
    <property type="entry name" value="PRAI_dom"/>
</dbReference>
<dbReference type="InterPro" id="IPR045186">
    <property type="entry name" value="Indole-3-glycerol_P_synth"/>
</dbReference>
<dbReference type="InterPro" id="IPR013785">
    <property type="entry name" value="Aldolase_TIM"/>
</dbReference>
<comment type="similarity">
    <text evidence="5">In the N-terminal section; belongs to the TrpC family.</text>
</comment>
<sequence length="456" mass="52631">MKKNIISKILNGTYQWIQYNKKRMPLHSFYKKIEKSKFFFENSFKKNHPSFILECKKSSPLNGVINTKFNISKIINIYNKYADVISIITEEKFFKGNFKYLLKARTKTNKPLLCKDFFIDPYQVYYARYHQADAILLMLSILDDNTYIQLSKIAKSMNLGILTEIHTYEELQRALLLNASIIGINNRNLKDLSVNINNTKKLAPLIPKNKIIISESGINNYKNVRLLSNTVDGFLIGTHLMRSNNLEFSTRKIIYGANKICGLKKYNVAKLAAKMGCVYGGLIFVPQSPRYIDNKQSKKIIKKNLLKYVGVFSNEKPQYILSKVYELDLYAVQLHGQENEEFIKILKKILPNHVRIWKSISMNKNTIIHKNINIDRYILDHKNGGTGKNFDWNLINNLHVSDMMLAGGLNLKNIFIASTLGFYGLDLNSGLEKYPGIKDLNKIKLAFKILRLCSKK</sequence>
<evidence type="ECO:0000256" key="7">
    <source>
        <dbReference type="ARBA" id="ARBA00022605"/>
    </source>
</evidence>
<dbReference type="Pfam" id="PF00218">
    <property type="entry name" value="IGPS"/>
    <property type="match status" value="1"/>
</dbReference>
<dbReference type="OrthoDB" id="9804217at2"/>
<proteinExistence type="inferred from homology"/>
<keyword evidence="11 16" id="KW-0413">Isomerase</keyword>
<dbReference type="NCBIfam" id="NF006945">
    <property type="entry name" value="PRK09427.1"/>
    <property type="match status" value="1"/>
</dbReference>
<dbReference type="EC" id="5.3.1.24" evidence="16"/>
<keyword evidence="10 15" id="KW-0057">Aromatic amino acid biosynthesis</keyword>
<gene>
    <name evidence="15 19" type="primary">trpC</name>
    <name evidence="16" type="synonym">trpF</name>
    <name evidence="19" type="ORF">BUCILAFE3058_184</name>
</gene>
<comment type="similarity">
    <text evidence="16">Belongs to the TrpF family.</text>
</comment>
<evidence type="ECO:0000256" key="4">
    <source>
        <dbReference type="ARBA" id="ARBA00004696"/>
    </source>
</evidence>
<keyword evidence="9 15" id="KW-0822">Tryptophan biosynthesis</keyword>
<feature type="domain" description="N-(5'phosphoribosyl) anthranilate isomerase (PRAI)" evidence="18">
    <location>
        <begin position="258"/>
        <end position="447"/>
    </location>
</feature>
<accession>A0A451DBC7</accession>
<keyword evidence="13" id="KW-0511">Multifunctional enzyme</keyword>
<dbReference type="GO" id="GO:0000162">
    <property type="term" value="P:L-tryptophan biosynthetic process"/>
    <property type="evidence" value="ECO:0007669"/>
    <property type="project" value="UniProtKB-UniRule"/>
</dbReference>
<evidence type="ECO:0000256" key="11">
    <source>
        <dbReference type="ARBA" id="ARBA00023235"/>
    </source>
</evidence>
<protein>
    <recommendedName>
        <fullName evidence="15 16">Multifunctional fusion protein</fullName>
    </recommendedName>
    <domain>
        <recommendedName>
            <fullName evidence="15">Indole-3-glycerol phosphate synthase</fullName>
            <shortName evidence="15">IGPS</shortName>
            <ecNumber evidence="15">4.1.1.48</ecNumber>
        </recommendedName>
    </domain>
    <domain>
        <recommendedName>
            <fullName evidence="16">N-(5'-phosphoribosyl)anthranilate isomerase</fullName>
            <shortName evidence="16">PRAI</shortName>
            <ecNumber evidence="16">5.3.1.24</ecNumber>
        </recommendedName>
    </domain>
</protein>
<evidence type="ECO:0000256" key="2">
    <source>
        <dbReference type="ARBA" id="ARBA00001633"/>
    </source>
</evidence>
<dbReference type="HAMAP" id="MF_00134_B">
    <property type="entry name" value="IGPS_B"/>
    <property type="match status" value="1"/>
</dbReference>
<name>A0A451DBC7_9GAMM</name>
<dbReference type="Proteomes" id="UP000294349">
    <property type="component" value="Chromosome"/>
</dbReference>
<comment type="function">
    <text evidence="14">Bifunctional enzyme that catalyzes two sequential steps of tryptophan biosynthetic pathway. The first reaction is catalyzed by the isomerase, coded by the TrpF domain; the second reaction is catalyzed by the synthase, coded by the TrpC domain.</text>
</comment>
<comment type="pathway">
    <text evidence="3 16">Amino-acid biosynthesis; L-tryptophan biosynthesis; L-tryptophan from chorismate: step 3/5.</text>
</comment>
<dbReference type="EC" id="4.1.1.48" evidence="15"/>
<evidence type="ECO:0000256" key="1">
    <source>
        <dbReference type="ARBA" id="ARBA00001164"/>
    </source>
</evidence>
<dbReference type="GO" id="GO:0004640">
    <property type="term" value="F:phosphoribosylanthranilate isomerase activity"/>
    <property type="evidence" value="ECO:0007669"/>
    <property type="project" value="UniProtKB-UniRule"/>
</dbReference>
<organism evidence="19 20">
    <name type="scientific">Buchnera aphidicola</name>
    <name type="common">Cinara laricifoliae</name>
    <dbReference type="NCBI Taxonomy" id="2518977"/>
    <lineage>
        <taxon>Bacteria</taxon>
        <taxon>Pseudomonadati</taxon>
        <taxon>Pseudomonadota</taxon>
        <taxon>Gammaproteobacteria</taxon>
        <taxon>Enterobacterales</taxon>
        <taxon>Erwiniaceae</taxon>
        <taxon>Buchnera</taxon>
    </lineage>
</organism>
<reference evidence="19 20" key="1">
    <citation type="submission" date="2019-02" db="EMBL/GenBank/DDBJ databases">
        <authorList>
            <person name="Manzano-Marin A."/>
            <person name="Manzano-Marin A."/>
        </authorList>
    </citation>
    <scope>NUCLEOTIDE SEQUENCE [LARGE SCALE GENOMIC DNA]</scope>
    <source>
        <strain evidence="19 20">BuCilaricifoliae</strain>
    </source>
</reference>
<keyword evidence="8 15" id="KW-0210">Decarboxylase</keyword>
<dbReference type="EMBL" id="LR217717">
    <property type="protein sequence ID" value="VFP83668.1"/>
    <property type="molecule type" value="Genomic_DNA"/>
</dbReference>
<evidence type="ECO:0000313" key="19">
    <source>
        <dbReference type="EMBL" id="VFP83668.1"/>
    </source>
</evidence>
<evidence type="ECO:0000256" key="5">
    <source>
        <dbReference type="ARBA" id="ARBA00007902"/>
    </source>
</evidence>
<dbReference type="CDD" id="cd00405">
    <property type="entry name" value="PRAI"/>
    <property type="match status" value="1"/>
</dbReference>
<evidence type="ECO:0000256" key="10">
    <source>
        <dbReference type="ARBA" id="ARBA00023141"/>
    </source>
</evidence>
<comment type="pathway">
    <text evidence="4 15">Amino-acid biosynthesis; L-tryptophan biosynthesis; L-tryptophan from chorismate: step 4/5.</text>
</comment>
<evidence type="ECO:0000259" key="18">
    <source>
        <dbReference type="Pfam" id="PF00697"/>
    </source>
</evidence>
<dbReference type="AlphaFoldDB" id="A0A451DBC7"/>
<dbReference type="InterPro" id="IPR013798">
    <property type="entry name" value="Indole-3-glycerol_P_synth_dom"/>
</dbReference>
<comment type="similarity">
    <text evidence="6">In the C-terminal section; belongs to the TrpF family.</text>
</comment>
<dbReference type="SUPFAM" id="SSF51366">
    <property type="entry name" value="Ribulose-phoshate binding barrel"/>
    <property type="match status" value="2"/>
</dbReference>
<dbReference type="RefSeq" id="WP_154061524.1">
    <property type="nucleotide sequence ID" value="NZ_LR217717.1"/>
</dbReference>
<dbReference type="UniPathway" id="UPA00035">
    <property type="reaction ID" value="UER00042"/>
</dbReference>
<dbReference type="GO" id="GO:0004425">
    <property type="term" value="F:indole-3-glycerol-phosphate synthase activity"/>
    <property type="evidence" value="ECO:0007669"/>
    <property type="project" value="UniProtKB-UniRule"/>
</dbReference>
<comment type="similarity">
    <text evidence="15">Belongs to the TrpC family.</text>
</comment>
<dbReference type="Gene3D" id="3.20.20.70">
    <property type="entry name" value="Aldolase class I"/>
    <property type="match status" value="2"/>
</dbReference>
<dbReference type="InterPro" id="IPR011060">
    <property type="entry name" value="RibuloseP-bd_barrel"/>
</dbReference>
<keyword evidence="12 15" id="KW-0456">Lyase</keyword>
<evidence type="ECO:0000256" key="16">
    <source>
        <dbReference type="HAMAP-Rule" id="MF_00135"/>
    </source>
</evidence>
<evidence type="ECO:0000256" key="6">
    <source>
        <dbReference type="ARBA" id="ARBA00009847"/>
    </source>
</evidence>
<evidence type="ECO:0000256" key="3">
    <source>
        <dbReference type="ARBA" id="ARBA00004664"/>
    </source>
</evidence>
<comment type="catalytic activity">
    <reaction evidence="1 16">
        <text>N-(5-phospho-beta-D-ribosyl)anthranilate = 1-(2-carboxyphenylamino)-1-deoxy-D-ribulose 5-phosphate</text>
        <dbReference type="Rhea" id="RHEA:21540"/>
        <dbReference type="ChEBI" id="CHEBI:18277"/>
        <dbReference type="ChEBI" id="CHEBI:58613"/>
        <dbReference type="EC" id="5.3.1.24"/>
    </reaction>
</comment>
<evidence type="ECO:0000259" key="17">
    <source>
        <dbReference type="Pfam" id="PF00218"/>
    </source>
</evidence>
<comment type="catalytic activity">
    <reaction evidence="2 15">
        <text>1-(2-carboxyphenylamino)-1-deoxy-D-ribulose 5-phosphate + H(+) = (1S,2R)-1-C-(indol-3-yl)glycerol 3-phosphate + CO2 + H2O</text>
        <dbReference type="Rhea" id="RHEA:23476"/>
        <dbReference type="ChEBI" id="CHEBI:15377"/>
        <dbReference type="ChEBI" id="CHEBI:15378"/>
        <dbReference type="ChEBI" id="CHEBI:16526"/>
        <dbReference type="ChEBI" id="CHEBI:58613"/>
        <dbReference type="ChEBI" id="CHEBI:58866"/>
        <dbReference type="EC" id="4.1.1.48"/>
    </reaction>
</comment>
<evidence type="ECO:0000256" key="15">
    <source>
        <dbReference type="HAMAP-Rule" id="MF_00134"/>
    </source>
</evidence>
<evidence type="ECO:0000256" key="13">
    <source>
        <dbReference type="ARBA" id="ARBA00023268"/>
    </source>
</evidence>
<dbReference type="FunFam" id="3.20.20.70:FF:000024">
    <property type="entry name" value="Indole-3-glycerol phosphate synthase"/>
    <property type="match status" value="1"/>
</dbReference>
<dbReference type="PANTHER" id="PTHR22854:SF2">
    <property type="entry name" value="INDOLE-3-GLYCEROL-PHOSPHATE SYNTHASE"/>
    <property type="match status" value="1"/>
</dbReference>
<evidence type="ECO:0000256" key="8">
    <source>
        <dbReference type="ARBA" id="ARBA00022793"/>
    </source>
</evidence>
<feature type="domain" description="Indole-3-glycerol phosphate synthase" evidence="17">
    <location>
        <begin position="7"/>
        <end position="252"/>
    </location>
</feature>
<evidence type="ECO:0000313" key="20">
    <source>
        <dbReference type="Proteomes" id="UP000294349"/>
    </source>
</evidence>
<dbReference type="HAMAP" id="MF_00135">
    <property type="entry name" value="PRAI"/>
    <property type="match status" value="1"/>
</dbReference>